<evidence type="ECO:0000256" key="1">
    <source>
        <dbReference type="ARBA" id="ARBA00004613"/>
    </source>
</evidence>
<protein>
    <submittedName>
        <fullName evidence="4">Hemolysin expression modulating protein (Modular protein)</fullName>
    </submittedName>
</protein>
<dbReference type="GO" id="GO:0005509">
    <property type="term" value="F:calcium ion binding"/>
    <property type="evidence" value="ECO:0007669"/>
    <property type="project" value="InterPro"/>
</dbReference>
<sequence length="385" mass="38910">MAQTVDTRDEHAHDGFGIGPSPASWPAHHACRPSPSSSWPAEAGHQLVVPAQRTGWAKNTAFDTISCQNWRKQIGRYFDCNGTWPQFYLCLFILTAAQAFNYKVAGCETGAVPRASSKREVTVATIPGSAFDDVIKGSSGDDLAAGGAGNDQMNGKSGNDLLFGQDGNDTIEGGSGNDVLTGLSGDDELQGGSGDDLLLGGSGDDTLKGGSGADRLVAGDGDDALSGGAGDDVLHGNAGDDMLEGGSGDDVLSAGSGDDELLGGAGSDKLFGEAGDDMLTGGAGDDVLSGGAGDDILRGGSGEDLFIFNGGGGNDIILDFHADDDTLRIAKNINGLDVSSAADVAALATEEGDSTVLTFGQDTVTLVGVSVDDLQADPGKFIMVV</sequence>
<evidence type="ECO:0000256" key="2">
    <source>
        <dbReference type="ARBA" id="ARBA00022525"/>
    </source>
</evidence>
<dbReference type="PROSITE" id="PS00330">
    <property type="entry name" value="HEMOLYSIN_CALCIUM"/>
    <property type="match status" value="6"/>
</dbReference>
<keyword evidence="2" id="KW-0964">Secreted</keyword>
<accession>A0A380TA36</accession>
<dbReference type="PANTHER" id="PTHR38340:SF1">
    <property type="entry name" value="S-LAYER PROTEIN"/>
    <property type="match status" value="1"/>
</dbReference>
<feature type="region of interest" description="Disordered" evidence="3">
    <location>
        <begin position="142"/>
        <end position="267"/>
    </location>
</feature>
<dbReference type="InterPro" id="IPR001343">
    <property type="entry name" value="Hemolysn_Ca-bd"/>
</dbReference>
<dbReference type="SUPFAM" id="SSF51120">
    <property type="entry name" value="beta-Roll"/>
    <property type="match status" value="1"/>
</dbReference>
<dbReference type="Gene3D" id="2.150.10.10">
    <property type="entry name" value="Serralysin-like metalloprotease, C-terminal"/>
    <property type="match status" value="4"/>
</dbReference>
<dbReference type="Pfam" id="PF00353">
    <property type="entry name" value="HemolysinCabind"/>
    <property type="match status" value="5"/>
</dbReference>
<reference evidence="4" key="1">
    <citation type="submission" date="2018-07" db="EMBL/GenBank/DDBJ databases">
        <authorList>
            <person name="Quirk P.G."/>
            <person name="Krulwich T.A."/>
        </authorList>
    </citation>
    <scope>NUCLEOTIDE SEQUENCE</scope>
</reference>
<gene>
    <name evidence="4" type="ORF">DF3PB_1070005</name>
</gene>
<name>A0A380TA36_9ZZZZ</name>
<dbReference type="InterPro" id="IPR018511">
    <property type="entry name" value="Hemolysin-typ_Ca-bd_CS"/>
</dbReference>
<dbReference type="PRINTS" id="PR00313">
    <property type="entry name" value="CABNDNGRPT"/>
</dbReference>
<dbReference type="EMBL" id="UIDG01000010">
    <property type="protein sequence ID" value="SUS03664.1"/>
    <property type="molecule type" value="Genomic_DNA"/>
</dbReference>
<dbReference type="InterPro" id="IPR050557">
    <property type="entry name" value="RTX_toxin/Mannuronan_C5-epim"/>
</dbReference>
<comment type="subcellular location">
    <subcellularLocation>
        <location evidence="1">Secreted</location>
    </subcellularLocation>
</comment>
<organism evidence="4">
    <name type="scientific">metagenome</name>
    <dbReference type="NCBI Taxonomy" id="256318"/>
    <lineage>
        <taxon>unclassified sequences</taxon>
        <taxon>metagenomes</taxon>
    </lineage>
</organism>
<evidence type="ECO:0000313" key="4">
    <source>
        <dbReference type="EMBL" id="SUS03664.1"/>
    </source>
</evidence>
<proteinExistence type="predicted"/>
<dbReference type="InterPro" id="IPR011049">
    <property type="entry name" value="Serralysin-like_metalloprot_C"/>
</dbReference>
<dbReference type="PANTHER" id="PTHR38340">
    <property type="entry name" value="S-LAYER PROTEIN"/>
    <property type="match status" value="1"/>
</dbReference>
<evidence type="ECO:0000256" key="3">
    <source>
        <dbReference type="SAM" id="MobiDB-lite"/>
    </source>
</evidence>
<dbReference type="GO" id="GO:0005576">
    <property type="term" value="C:extracellular region"/>
    <property type="evidence" value="ECO:0007669"/>
    <property type="project" value="UniProtKB-SubCell"/>
</dbReference>
<dbReference type="AlphaFoldDB" id="A0A380TA36"/>